<organism evidence="2 3">
    <name type="scientific">Portunus trituberculatus</name>
    <name type="common">Swimming crab</name>
    <name type="synonym">Neptunus trituberculatus</name>
    <dbReference type="NCBI Taxonomy" id="210409"/>
    <lineage>
        <taxon>Eukaryota</taxon>
        <taxon>Metazoa</taxon>
        <taxon>Ecdysozoa</taxon>
        <taxon>Arthropoda</taxon>
        <taxon>Crustacea</taxon>
        <taxon>Multicrustacea</taxon>
        <taxon>Malacostraca</taxon>
        <taxon>Eumalacostraca</taxon>
        <taxon>Eucarida</taxon>
        <taxon>Decapoda</taxon>
        <taxon>Pleocyemata</taxon>
        <taxon>Brachyura</taxon>
        <taxon>Eubrachyura</taxon>
        <taxon>Portunoidea</taxon>
        <taxon>Portunidae</taxon>
        <taxon>Portuninae</taxon>
        <taxon>Portunus</taxon>
    </lineage>
</organism>
<keyword evidence="3" id="KW-1185">Reference proteome</keyword>
<protein>
    <submittedName>
        <fullName evidence="2">Uncharacterized protein</fullName>
    </submittedName>
</protein>
<name>A0A5B7IRC5_PORTR</name>
<sequence>MTVPGRLSAAWERGEPRTNGRESSSRDVSHNIICNTGGRAPATPRWGTAHLSSCRTSQHGTAQRWL</sequence>
<dbReference type="AlphaFoldDB" id="A0A5B7IRC5"/>
<dbReference type="Proteomes" id="UP000324222">
    <property type="component" value="Unassembled WGS sequence"/>
</dbReference>
<reference evidence="2 3" key="1">
    <citation type="submission" date="2019-05" db="EMBL/GenBank/DDBJ databases">
        <title>Another draft genome of Portunus trituberculatus and its Hox gene families provides insights of decapod evolution.</title>
        <authorList>
            <person name="Jeong J.-H."/>
            <person name="Song I."/>
            <person name="Kim S."/>
            <person name="Choi T."/>
            <person name="Kim D."/>
            <person name="Ryu S."/>
            <person name="Kim W."/>
        </authorList>
    </citation>
    <scope>NUCLEOTIDE SEQUENCE [LARGE SCALE GENOMIC DNA]</scope>
    <source>
        <tissue evidence="2">Muscle</tissue>
    </source>
</reference>
<evidence type="ECO:0000313" key="2">
    <source>
        <dbReference type="EMBL" id="MPC84166.1"/>
    </source>
</evidence>
<dbReference type="EMBL" id="VSRR010064617">
    <property type="protein sequence ID" value="MPC84166.1"/>
    <property type="molecule type" value="Genomic_DNA"/>
</dbReference>
<proteinExistence type="predicted"/>
<evidence type="ECO:0000313" key="3">
    <source>
        <dbReference type="Proteomes" id="UP000324222"/>
    </source>
</evidence>
<evidence type="ECO:0000256" key="1">
    <source>
        <dbReference type="SAM" id="MobiDB-lite"/>
    </source>
</evidence>
<feature type="compositionally biased region" description="Polar residues" evidence="1">
    <location>
        <begin position="50"/>
        <end position="66"/>
    </location>
</feature>
<feature type="compositionally biased region" description="Basic and acidic residues" evidence="1">
    <location>
        <begin position="12"/>
        <end position="29"/>
    </location>
</feature>
<gene>
    <name evidence="2" type="ORF">E2C01_078894</name>
</gene>
<feature type="region of interest" description="Disordered" evidence="1">
    <location>
        <begin position="1"/>
        <end position="66"/>
    </location>
</feature>
<accession>A0A5B7IRC5</accession>
<comment type="caution">
    <text evidence="2">The sequence shown here is derived from an EMBL/GenBank/DDBJ whole genome shotgun (WGS) entry which is preliminary data.</text>
</comment>